<organism evidence="2">
    <name type="scientific">Aureoumbra lagunensis</name>
    <dbReference type="NCBI Taxonomy" id="44058"/>
    <lineage>
        <taxon>Eukaryota</taxon>
        <taxon>Sar</taxon>
        <taxon>Stramenopiles</taxon>
        <taxon>Ochrophyta</taxon>
        <taxon>Pelagophyceae</taxon>
        <taxon>Pelagomonadales</taxon>
        <taxon>Aureoumbra</taxon>
    </lineage>
</organism>
<accession>A0A7S3NL05</accession>
<feature type="signal peptide" evidence="1">
    <location>
        <begin position="1"/>
        <end position="15"/>
    </location>
</feature>
<name>A0A7S3NL05_9STRA</name>
<gene>
    <name evidence="2" type="ORF">ALAG00032_LOCUS15639</name>
</gene>
<reference evidence="2" key="1">
    <citation type="submission" date="2021-01" db="EMBL/GenBank/DDBJ databases">
        <authorList>
            <person name="Corre E."/>
            <person name="Pelletier E."/>
            <person name="Niang G."/>
            <person name="Scheremetjew M."/>
            <person name="Finn R."/>
            <person name="Kale V."/>
            <person name="Holt S."/>
            <person name="Cochrane G."/>
            <person name="Meng A."/>
            <person name="Brown T."/>
            <person name="Cohen L."/>
        </authorList>
    </citation>
    <scope>NUCLEOTIDE SEQUENCE</scope>
    <source>
        <strain evidence="2">CCMP1510</strain>
    </source>
</reference>
<dbReference type="EMBL" id="HBIJ01023645">
    <property type="protein sequence ID" value="CAE0374835.1"/>
    <property type="molecule type" value="Transcribed_RNA"/>
</dbReference>
<feature type="chain" id="PRO_5030682115" evidence="1">
    <location>
        <begin position="16"/>
        <end position="191"/>
    </location>
</feature>
<evidence type="ECO:0000256" key="1">
    <source>
        <dbReference type="SAM" id="SignalP"/>
    </source>
</evidence>
<keyword evidence="1" id="KW-0732">Signal</keyword>
<dbReference type="AlphaFoldDB" id="A0A7S3NL05"/>
<proteinExistence type="predicted"/>
<protein>
    <submittedName>
        <fullName evidence="2">Uncharacterized protein</fullName>
    </submittedName>
</protein>
<sequence length="191" mass="21515">MKIILLVSSIIAMQSFELPFCSLTKKRMIGFNLFPESSSTEIPGVEYAKDNRKSITINRQSFVGEYEIEEREDRDTSKTLIELLDNGHILLSKTDGIPTQSAYGQWEYISESLVFKLHRQYEGYATDRVFLGDVISLDRIPPIIEGQIKCAEDSITSDEEIQYDFAPHLAHPDDAIGYFTAVRITAPSAAA</sequence>
<evidence type="ECO:0000313" key="2">
    <source>
        <dbReference type="EMBL" id="CAE0374835.1"/>
    </source>
</evidence>